<comment type="caution">
    <text evidence="1">The sequence shown here is derived from an EMBL/GenBank/DDBJ whole genome shotgun (WGS) entry which is preliminary data.</text>
</comment>
<dbReference type="RefSeq" id="WP_164043639.1">
    <property type="nucleotide sequence ID" value="NZ_JAAGNZ010000004.1"/>
</dbReference>
<dbReference type="EMBL" id="JAAGNZ010000004">
    <property type="protein sequence ID" value="NEU70327.1"/>
    <property type="molecule type" value="Genomic_DNA"/>
</dbReference>
<evidence type="ECO:0000313" key="1">
    <source>
        <dbReference type="EMBL" id="NEU70327.1"/>
    </source>
</evidence>
<sequence>MANRAWLGVEGEIHSLLTERREAGLFGRYYLWNGGFVGFTEVGLSYGRFQQRSIFADPPLDYPLYRTTKLSAAFGLAYLVGRRVSLEGVFKVGKASGTDWIQPSL</sequence>
<evidence type="ECO:0000313" key="2">
    <source>
        <dbReference type="Proteomes" id="UP000477386"/>
    </source>
</evidence>
<name>A0A6M0IQZ6_9BACT</name>
<protein>
    <submittedName>
        <fullName evidence="1">Uncharacterized protein</fullName>
    </submittedName>
</protein>
<organism evidence="1 2">
    <name type="scientific">Spirosoma agri</name>
    <dbReference type="NCBI Taxonomy" id="1987381"/>
    <lineage>
        <taxon>Bacteria</taxon>
        <taxon>Pseudomonadati</taxon>
        <taxon>Bacteroidota</taxon>
        <taxon>Cytophagia</taxon>
        <taxon>Cytophagales</taxon>
        <taxon>Cytophagaceae</taxon>
        <taxon>Spirosoma</taxon>
    </lineage>
</organism>
<reference evidence="1 2" key="1">
    <citation type="submission" date="2020-02" db="EMBL/GenBank/DDBJ databases">
        <title>Draft genome sequence of two Spirosoma agri KCTC 52727 and Spirosoma terrae KCTC 52035.</title>
        <authorList>
            <person name="Rojas J."/>
            <person name="Ambika Manirajan B."/>
            <person name="Ratering S."/>
            <person name="Suarez C."/>
            <person name="Schnell S."/>
        </authorList>
    </citation>
    <scope>NUCLEOTIDE SEQUENCE [LARGE SCALE GENOMIC DNA]</scope>
    <source>
        <strain evidence="1 2">KCTC 52727</strain>
    </source>
</reference>
<gene>
    <name evidence="1" type="ORF">GK091_25855</name>
</gene>
<dbReference type="AlphaFoldDB" id="A0A6M0IQZ6"/>
<dbReference type="Proteomes" id="UP000477386">
    <property type="component" value="Unassembled WGS sequence"/>
</dbReference>
<proteinExistence type="predicted"/>
<accession>A0A6M0IQZ6</accession>
<keyword evidence="2" id="KW-1185">Reference proteome</keyword>